<sequence>MKFVSEYEASQFYNAYAKAMGFSVCKFKSKPQTGNEARVGDADVAQVMAMCNVGIKAA</sequence>
<keyword evidence="2" id="KW-1185">Reference proteome</keyword>
<evidence type="ECO:0000313" key="1">
    <source>
        <dbReference type="EMBL" id="KAG5561905.1"/>
    </source>
</evidence>
<dbReference type="Proteomes" id="UP000823749">
    <property type="component" value="Chromosome 2"/>
</dbReference>
<reference evidence="1" key="1">
    <citation type="submission" date="2020-08" db="EMBL/GenBank/DDBJ databases">
        <title>Plant Genome Project.</title>
        <authorList>
            <person name="Zhang R.-G."/>
        </authorList>
    </citation>
    <scope>NUCLEOTIDE SEQUENCE</scope>
    <source>
        <strain evidence="1">WSP0</strain>
        <tissue evidence="1">Leaf</tissue>
    </source>
</reference>
<gene>
    <name evidence="1" type="ORF">RHGRI_004822</name>
</gene>
<dbReference type="AlphaFoldDB" id="A0AAV6LB33"/>
<evidence type="ECO:0008006" key="3">
    <source>
        <dbReference type="Google" id="ProtNLM"/>
    </source>
</evidence>
<dbReference type="EMBL" id="JACTNZ010000002">
    <property type="protein sequence ID" value="KAG5561905.1"/>
    <property type="molecule type" value="Genomic_DNA"/>
</dbReference>
<comment type="caution">
    <text evidence="1">The sequence shown here is derived from an EMBL/GenBank/DDBJ whole genome shotgun (WGS) entry which is preliminary data.</text>
</comment>
<accession>A0AAV6LB33</accession>
<organism evidence="1 2">
    <name type="scientific">Rhododendron griersonianum</name>
    <dbReference type="NCBI Taxonomy" id="479676"/>
    <lineage>
        <taxon>Eukaryota</taxon>
        <taxon>Viridiplantae</taxon>
        <taxon>Streptophyta</taxon>
        <taxon>Embryophyta</taxon>
        <taxon>Tracheophyta</taxon>
        <taxon>Spermatophyta</taxon>
        <taxon>Magnoliopsida</taxon>
        <taxon>eudicotyledons</taxon>
        <taxon>Gunneridae</taxon>
        <taxon>Pentapetalae</taxon>
        <taxon>asterids</taxon>
        <taxon>Ericales</taxon>
        <taxon>Ericaceae</taxon>
        <taxon>Ericoideae</taxon>
        <taxon>Rhodoreae</taxon>
        <taxon>Rhododendron</taxon>
    </lineage>
</organism>
<name>A0AAV6LB33_9ERIC</name>
<proteinExistence type="predicted"/>
<evidence type="ECO:0000313" key="2">
    <source>
        <dbReference type="Proteomes" id="UP000823749"/>
    </source>
</evidence>
<protein>
    <recommendedName>
        <fullName evidence="3">Protein FAR1-RELATED SEQUENCE</fullName>
    </recommendedName>
</protein>